<dbReference type="eggNOG" id="COG0583">
    <property type="taxonomic scope" value="Bacteria"/>
</dbReference>
<dbReference type="AlphaFoldDB" id="D8MMV3"/>
<dbReference type="RefSeq" id="WP_013200665.1">
    <property type="nucleotide sequence ID" value="NC_014306.1"/>
</dbReference>
<dbReference type="FunFam" id="3.40.190.290:FF:000001">
    <property type="entry name" value="Transcriptional regulator, LysR family"/>
    <property type="match status" value="1"/>
</dbReference>
<evidence type="ECO:0000313" key="7">
    <source>
        <dbReference type="Proteomes" id="UP000008793"/>
    </source>
</evidence>
<evidence type="ECO:0000256" key="2">
    <source>
        <dbReference type="ARBA" id="ARBA00023015"/>
    </source>
</evidence>
<proteinExistence type="inferred from homology"/>
<dbReference type="InterPro" id="IPR036388">
    <property type="entry name" value="WH-like_DNA-bd_sf"/>
</dbReference>
<dbReference type="PROSITE" id="PS50931">
    <property type="entry name" value="HTH_LYSR"/>
    <property type="match status" value="1"/>
</dbReference>
<dbReference type="KEGG" id="ebi:EbC_06290"/>
<evidence type="ECO:0000256" key="3">
    <source>
        <dbReference type="ARBA" id="ARBA00023125"/>
    </source>
</evidence>
<accession>D8MMV3</accession>
<dbReference type="SUPFAM" id="SSF53850">
    <property type="entry name" value="Periplasmic binding protein-like II"/>
    <property type="match status" value="1"/>
</dbReference>
<dbReference type="PRINTS" id="PR00039">
    <property type="entry name" value="HTHLYSR"/>
</dbReference>
<evidence type="ECO:0000259" key="5">
    <source>
        <dbReference type="PROSITE" id="PS50931"/>
    </source>
</evidence>
<comment type="similarity">
    <text evidence="1">Belongs to the LysR transcriptional regulatory family.</text>
</comment>
<gene>
    <name evidence="6" type="ordered locus">EbC_06290</name>
</gene>
<dbReference type="PANTHER" id="PTHR30537">
    <property type="entry name" value="HTH-TYPE TRANSCRIPTIONAL REGULATOR"/>
    <property type="match status" value="1"/>
</dbReference>
<name>D8MMV3_ERWBE</name>
<dbReference type="SUPFAM" id="SSF46785">
    <property type="entry name" value="Winged helix' DNA-binding domain"/>
    <property type="match status" value="1"/>
</dbReference>
<evidence type="ECO:0000256" key="1">
    <source>
        <dbReference type="ARBA" id="ARBA00009437"/>
    </source>
</evidence>
<dbReference type="GeneID" id="90510638"/>
<sequence>MKTPSAGKNLRQPVEGWPSIDDLSVFVTVARNGGFARAAQELGLSPSTISKRIAMLEKQLDIRLFFRNNRSMRLTAEGEIALEGAMQIVSGVGDFVSDLNGLRGAVTGNITLSCSFGFGHEYMADALSDLMNLHNGLNVKLMLSDREVNLVDEGIDIEIHVGDEINDLYIARQLAANRRILCASPDYLRQAGVPTSLDDLRQHDCLIIQERSAAFGNWALTNGEDSIVCRVNSQHSSNSGSVVLAWALRGQGIVLRSAWDVAKHLASGELVQILPAWYQQANIWAVYTQRSSHSLRIKTCIDFLSDYFAQRLPAPR</sequence>
<dbReference type="Gene3D" id="3.40.190.290">
    <property type="match status" value="1"/>
</dbReference>
<dbReference type="PANTHER" id="PTHR30537:SF5">
    <property type="entry name" value="HTH-TYPE TRANSCRIPTIONAL ACTIVATOR TTDR-RELATED"/>
    <property type="match status" value="1"/>
</dbReference>
<dbReference type="Proteomes" id="UP000008793">
    <property type="component" value="Chromosome"/>
</dbReference>
<dbReference type="Pfam" id="PF03466">
    <property type="entry name" value="LysR_substrate"/>
    <property type="match status" value="1"/>
</dbReference>
<protein>
    <submittedName>
        <fullName evidence="6">Transcriptional regulator, LysR family</fullName>
    </submittedName>
</protein>
<organism evidence="7">
    <name type="scientific">Erwinia billingiae (strain Eb661)</name>
    <dbReference type="NCBI Taxonomy" id="634500"/>
    <lineage>
        <taxon>Bacteria</taxon>
        <taxon>Pseudomonadati</taxon>
        <taxon>Pseudomonadota</taxon>
        <taxon>Gammaproteobacteria</taxon>
        <taxon>Enterobacterales</taxon>
        <taxon>Erwiniaceae</taxon>
        <taxon>Erwinia</taxon>
    </lineage>
</organism>
<keyword evidence="7" id="KW-1185">Reference proteome</keyword>
<keyword evidence="3" id="KW-0238">DNA-binding</keyword>
<dbReference type="InterPro" id="IPR036390">
    <property type="entry name" value="WH_DNA-bd_sf"/>
</dbReference>
<evidence type="ECO:0000256" key="4">
    <source>
        <dbReference type="ARBA" id="ARBA00023163"/>
    </source>
</evidence>
<dbReference type="HOGENOM" id="CLU_039613_16_4_6"/>
<reference evidence="6 7" key="1">
    <citation type="journal article" date="2010" name="BMC Genomics">
        <title>Genome comparison of the epiphytic bacteria Erwinia billingiae and E. tasmaniensis with the pear pathogen E. pyrifoliae.</title>
        <authorList>
            <person name="Kube M."/>
            <person name="Migdoll A.M."/>
            <person name="Gehring I."/>
            <person name="Heitmann K."/>
            <person name="Mayer Y."/>
            <person name="Kuhl H."/>
            <person name="Knaust F."/>
            <person name="Geider K."/>
            <person name="Reinhardt R."/>
        </authorList>
    </citation>
    <scope>NUCLEOTIDE SEQUENCE [LARGE SCALE GENOMIC DNA]</scope>
    <source>
        <strain evidence="6 7">Eb661</strain>
    </source>
</reference>
<dbReference type="GO" id="GO:0043565">
    <property type="term" value="F:sequence-specific DNA binding"/>
    <property type="evidence" value="ECO:0007669"/>
    <property type="project" value="TreeGrafter"/>
</dbReference>
<dbReference type="EMBL" id="FP236843">
    <property type="protein sequence ID" value="CAX58160.1"/>
    <property type="molecule type" value="Genomic_DNA"/>
</dbReference>
<feature type="domain" description="HTH lysR-type" evidence="5">
    <location>
        <begin position="18"/>
        <end position="75"/>
    </location>
</feature>
<dbReference type="STRING" id="634500.EbC_06290"/>
<keyword evidence="4" id="KW-0804">Transcription</keyword>
<dbReference type="Gene3D" id="1.10.10.10">
    <property type="entry name" value="Winged helix-like DNA-binding domain superfamily/Winged helix DNA-binding domain"/>
    <property type="match status" value="1"/>
</dbReference>
<dbReference type="Pfam" id="PF00126">
    <property type="entry name" value="HTH_1"/>
    <property type="match status" value="1"/>
</dbReference>
<dbReference type="GO" id="GO:0006351">
    <property type="term" value="P:DNA-templated transcription"/>
    <property type="evidence" value="ECO:0007669"/>
    <property type="project" value="TreeGrafter"/>
</dbReference>
<dbReference type="FunFam" id="1.10.10.10:FF:000001">
    <property type="entry name" value="LysR family transcriptional regulator"/>
    <property type="match status" value="1"/>
</dbReference>
<evidence type="ECO:0000313" key="6">
    <source>
        <dbReference type="EMBL" id="CAX58160.1"/>
    </source>
</evidence>
<dbReference type="GO" id="GO:0003700">
    <property type="term" value="F:DNA-binding transcription factor activity"/>
    <property type="evidence" value="ECO:0007669"/>
    <property type="project" value="InterPro"/>
</dbReference>
<dbReference type="InterPro" id="IPR058163">
    <property type="entry name" value="LysR-type_TF_proteobact-type"/>
</dbReference>
<dbReference type="InterPro" id="IPR000847">
    <property type="entry name" value="LysR_HTH_N"/>
</dbReference>
<dbReference type="CDD" id="cd08479">
    <property type="entry name" value="PBP2_CrgA_like_9"/>
    <property type="match status" value="1"/>
</dbReference>
<keyword evidence="2" id="KW-0805">Transcription regulation</keyword>
<dbReference type="InterPro" id="IPR005119">
    <property type="entry name" value="LysR_subst-bd"/>
</dbReference>